<feature type="region of interest" description="Disordered" evidence="1">
    <location>
        <begin position="1"/>
        <end position="54"/>
    </location>
</feature>
<reference evidence="2" key="1">
    <citation type="submission" date="2023-03" db="EMBL/GenBank/DDBJ databases">
        <title>Massive genome expansion in bonnet fungi (Mycena s.s.) driven by repeated elements and novel gene families across ecological guilds.</title>
        <authorList>
            <consortium name="Lawrence Berkeley National Laboratory"/>
            <person name="Harder C.B."/>
            <person name="Miyauchi S."/>
            <person name="Viragh M."/>
            <person name="Kuo A."/>
            <person name="Thoen E."/>
            <person name="Andreopoulos B."/>
            <person name="Lu D."/>
            <person name="Skrede I."/>
            <person name="Drula E."/>
            <person name="Henrissat B."/>
            <person name="Morin E."/>
            <person name="Kohler A."/>
            <person name="Barry K."/>
            <person name="LaButti K."/>
            <person name="Morin E."/>
            <person name="Salamov A."/>
            <person name="Lipzen A."/>
            <person name="Mereny Z."/>
            <person name="Hegedus B."/>
            <person name="Baldrian P."/>
            <person name="Stursova M."/>
            <person name="Weitz H."/>
            <person name="Taylor A."/>
            <person name="Grigoriev I.V."/>
            <person name="Nagy L.G."/>
            <person name="Martin F."/>
            <person name="Kauserud H."/>
        </authorList>
    </citation>
    <scope>NUCLEOTIDE SEQUENCE</scope>
    <source>
        <strain evidence="2">CBHHK182m</strain>
    </source>
</reference>
<accession>A0AAD7IFC9</accession>
<evidence type="ECO:0000313" key="3">
    <source>
        <dbReference type="Proteomes" id="UP001215598"/>
    </source>
</evidence>
<feature type="compositionally biased region" description="Pro residues" evidence="1">
    <location>
        <begin position="26"/>
        <end position="38"/>
    </location>
</feature>
<organism evidence="2 3">
    <name type="scientific">Mycena metata</name>
    <dbReference type="NCBI Taxonomy" id="1033252"/>
    <lineage>
        <taxon>Eukaryota</taxon>
        <taxon>Fungi</taxon>
        <taxon>Dikarya</taxon>
        <taxon>Basidiomycota</taxon>
        <taxon>Agaricomycotina</taxon>
        <taxon>Agaricomycetes</taxon>
        <taxon>Agaricomycetidae</taxon>
        <taxon>Agaricales</taxon>
        <taxon>Marasmiineae</taxon>
        <taxon>Mycenaceae</taxon>
        <taxon>Mycena</taxon>
    </lineage>
</organism>
<evidence type="ECO:0000313" key="2">
    <source>
        <dbReference type="EMBL" id="KAJ7741819.1"/>
    </source>
</evidence>
<dbReference type="Proteomes" id="UP001215598">
    <property type="component" value="Unassembled WGS sequence"/>
</dbReference>
<protein>
    <submittedName>
        <fullName evidence="2">Uncharacterized protein</fullName>
    </submittedName>
</protein>
<keyword evidence="3" id="KW-1185">Reference proteome</keyword>
<dbReference type="AlphaFoldDB" id="A0AAD7IFC9"/>
<gene>
    <name evidence="2" type="ORF">B0H16DRAFT_1728350</name>
</gene>
<dbReference type="EMBL" id="JARKIB010000097">
    <property type="protein sequence ID" value="KAJ7741819.1"/>
    <property type="molecule type" value="Genomic_DNA"/>
</dbReference>
<evidence type="ECO:0000256" key="1">
    <source>
        <dbReference type="SAM" id="MobiDB-lite"/>
    </source>
</evidence>
<comment type="caution">
    <text evidence="2">The sequence shown here is derived from an EMBL/GenBank/DDBJ whole genome shotgun (WGS) entry which is preliminary data.</text>
</comment>
<proteinExistence type="predicted"/>
<sequence length="346" mass="37313">MSSAEPELSPLTPLLDDPITHHDPPPHLPVPPRRPPPMSSSKLEFPKFTEEPTPTSVNGWIGRFHDTYEAWQGMHPERVADGGAVCENENRENLKKLASFEEFAGKVKERFVPANWKLAALGEFYAIGQGTTSFRQFAKTLELARNSLTSAGVAYTINDSILKNHLLFQSHPILCLCVIGQPGFEYANMKVDGLIANMSTAWESLVTERVVRESSEPLVVSIPSSVAPLPSTSSAPSLPTPPSSALARPFSYSLTSAEKEALRAAGGCYHCKKTPQSPGWTKHRSDNCPGDTALGIPPRSVSSVVAAVGPIGFSSLYGEIHAVAAVFPAVEDENDSLSEGTDDSDY</sequence>
<name>A0AAD7IFC9_9AGAR</name>